<sequence>MVGRWRPLSILNSIRTVRYNAPHLHARGDTFAACRLRRSITTSQLLVQLRFPTSRDEIAVNDLLGFLLTEMHGDQLEVAQDLRELAAVLADAGLGNDATLHMEDAEMVAEQLGVKSELLSSLVKHPITHREHELGPGMLCSRCGEWFVSEEVARSSFVVGVPPRDGCLGCCLTGPYQNDCE</sequence>
<name>A0A7S1AMX4_NOCSC</name>
<dbReference type="AlphaFoldDB" id="A0A7S1AMX4"/>
<accession>A0A7S1AMX4</accession>
<evidence type="ECO:0000313" key="1">
    <source>
        <dbReference type="EMBL" id="CAD8859682.1"/>
    </source>
</evidence>
<gene>
    <name evidence="1" type="ORF">NSCI0253_LOCUS34036</name>
</gene>
<protein>
    <submittedName>
        <fullName evidence="1">Uncharacterized protein</fullName>
    </submittedName>
</protein>
<dbReference type="EMBL" id="HBFQ01047725">
    <property type="protein sequence ID" value="CAD8859682.1"/>
    <property type="molecule type" value="Transcribed_RNA"/>
</dbReference>
<organism evidence="1">
    <name type="scientific">Noctiluca scintillans</name>
    <name type="common">Sea sparkle</name>
    <name type="synonym">Red tide dinoflagellate</name>
    <dbReference type="NCBI Taxonomy" id="2966"/>
    <lineage>
        <taxon>Eukaryota</taxon>
        <taxon>Sar</taxon>
        <taxon>Alveolata</taxon>
        <taxon>Dinophyceae</taxon>
        <taxon>Noctilucales</taxon>
        <taxon>Noctilucaceae</taxon>
        <taxon>Noctiluca</taxon>
    </lineage>
</organism>
<proteinExistence type="predicted"/>
<reference evidence="1" key="1">
    <citation type="submission" date="2021-01" db="EMBL/GenBank/DDBJ databases">
        <authorList>
            <person name="Corre E."/>
            <person name="Pelletier E."/>
            <person name="Niang G."/>
            <person name="Scheremetjew M."/>
            <person name="Finn R."/>
            <person name="Kale V."/>
            <person name="Holt S."/>
            <person name="Cochrane G."/>
            <person name="Meng A."/>
            <person name="Brown T."/>
            <person name="Cohen L."/>
        </authorList>
    </citation>
    <scope>NUCLEOTIDE SEQUENCE</scope>
</reference>